<dbReference type="InterPro" id="IPR001387">
    <property type="entry name" value="Cro/C1-type_HTH"/>
</dbReference>
<evidence type="ECO:0000313" key="3">
    <source>
        <dbReference type="Proteomes" id="UP000295680"/>
    </source>
</evidence>
<evidence type="ECO:0000259" key="1">
    <source>
        <dbReference type="PROSITE" id="PS50943"/>
    </source>
</evidence>
<comment type="caution">
    <text evidence="2">The sequence shown here is derived from an EMBL/GenBank/DDBJ whole genome shotgun (WGS) entry which is preliminary data.</text>
</comment>
<dbReference type="Pfam" id="PF13560">
    <property type="entry name" value="HTH_31"/>
    <property type="match status" value="1"/>
</dbReference>
<dbReference type="SMART" id="SM00530">
    <property type="entry name" value="HTH_XRE"/>
    <property type="match status" value="1"/>
</dbReference>
<dbReference type="Proteomes" id="UP000295680">
    <property type="component" value="Unassembled WGS sequence"/>
</dbReference>
<feature type="domain" description="HTH cro/C1-type" evidence="1">
    <location>
        <begin position="10"/>
        <end position="66"/>
    </location>
</feature>
<protein>
    <submittedName>
        <fullName evidence="2">Transcriptional regulator with XRE-family HTH domain</fullName>
    </submittedName>
</protein>
<dbReference type="GO" id="GO:0003677">
    <property type="term" value="F:DNA binding"/>
    <property type="evidence" value="ECO:0007669"/>
    <property type="project" value="InterPro"/>
</dbReference>
<dbReference type="EMBL" id="SLWS01000016">
    <property type="protein sequence ID" value="TCO48160.1"/>
    <property type="molecule type" value="Genomic_DNA"/>
</dbReference>
<evidence type="ECO:0000313" key="2">
    <source>
        <dbReference type="EMBL" id="TCO48160.1"/>
    </source>
</evidence>
<proteinExistence type="predicted"/>
<name>A0A4V2S4G2_9PSEU</name>
<dbReference type="OrthoDB" id="4338746at2"/>
<dbReference type="PROSITE" id="PS50943">
    <property type="entry name" value="HTH_CROC1"/>
    <property type="match status" value="1"/>
</dbReference>
<reference evidence="2 3" key="1">
    <citation type="submission" date="2019-03" db="EMBL/GenBank/DDBJ databases">
        <title>Genomic Encyclopedia of Type Strains, Phase IV (KMG-IV): sequencing the most valuable type-strain genomes for metagenomic binning, comparative biology and taxonomic classification.</title>
        <authorList>
            <person name="Goeker M."/>
        </authorList>
    </citation>
    <scope>NUCLEOTIDE SEQUENCE [LARGE SCALE GENOMIC DNA]</scope>
    <source>
        <strain evidence="2 3">DSM 45934</strain>
    </source>
</reference>
<dbReference type="CDD" id="cd00093">
    <property type="entry name" value="HTH_XRE"/>
    <property type="match status" value="1"/>
</dbReference>
<dbReference type="RefSeq" id="WP_132125545.1">
    <property type="nucleotide sequence ID" value="NZ_SLWS01000016.1"/>
</dbReference>
<accession>A0A4V2S4G2</accession>
<keyword evidence="3" id="KW-1185">Reference proteome</keyword>
<sequence>MDHQDMGRQLRALRTTAGRTVASVASDAGLSVPYVANLENGRGNPTTTALDRLAKALGTELTITFATSNAPQPDAPVPPSLVRLSRTQRFRRDMRLLADTLDDEDVPARVITALTQVAAVMGRDLSEPDWWRLLDALLLVGNHPTS</sequence>
<gene>
    <name evidence="2" type="ORF">EV192_116213</name>
</gene>
<dbReference type="SUPFAM" id="SSF47413">
    <property type="entry name" value="lambda repressor-like DNA-binding domains"/>
    <property type="match status" value="1"/>
</dbReference>
<dbReference type="InterPro" id="IPR010982">
    <property type="entry name" value="Lambda_DNA-bd_dom_sf"/>
</dbReference>
<dbReference type="AlphaFoldDB" id="A0A4V2S4G2"/>
<dbReference type="Gene3D" id="1.10.260.40">
    <property type="entry name" value="lambda repressor-like DNA-binding domains"/>
    <property type="match status" value="1"/>
</dbReference>
<organism evidence="2 3">
    <name type="scientific">Actinocrispum wychmicini</name>
    <dbReference type="NCBI Taxonomy" id="1213861"/>
    <lineage>
        <taxon>Bacteria</taxon>
        <taxon>Bacillati</taxon>
        <taxon>Actinomycetota</taxon>
        <taxon>Actinomycetes</taxon>
        <taxon>Pseudonocardiales</taxon>
        <taxon>Pseudonocardiaceae</taxon>
        <taxon>Actinocrispum</taxon>
    </lineage>
</organism>